<reference evidence="4 5" key="1">
    <citation type="journal article" date="2016" name="Front. Microbiol.">
        <title>Single-Cell (Meta-)Genomics of a Dimorphic Candidatus Thiomargarita nelsonii Reveals Genomic Plasticity.</title>
        <authorList>
            <person name="Flood B.E."/>
            <person name="Fliss P."/>
            <person name="Jones D.S."/>
            <person name="Dick G.J."/>
            <person name="Jain S."/>
            <person name="Kaster A.K."/>
            <person name="Winkel M."/>
            <person name="Mussmann M."/>
            <person name="Bailey J."/>
        </authorList>
    </citation>
    <scope>NUCLEOTIDE SEQUENCE [LARGE SCALE GENOMIC DNA]</scope>
    <source>
        <strain evidence="4">Hydrate Ridge</strain>
    </source>
</reference>
<keyword evidence="1" id="KW-0238">DNA-binding</keyword>
<dbReference type="InterPro" id="IPR010982">
    <property type="entry name" value="Lambda_DNA-bd_dom_sf"/>
</dbReference>
<keyword evidence="5" id="KW-1185">Reference proteome</keyword>
<dbReference type="Gene3D" id="1.10.260.40">
    <property type="entry name" value="lambda repressor-like DNA-binding domains"/>
    <property type="match status" value="1"/>
</dbReference>
<dbReference type="AlphaFoldDB" id="A0A0A6P5I9"/>
<dbReference type="SUPFAM" id="SSF47413">
    <property type="entry name" value="lambda repressor-like DNA-binding domains"/>
    <property type="match status" value="1"/>
</dbReference>
<evidence type="ECO:0000256" key="1">
    <source>
        <dbReference type="ARBA" id="ARBA00023125"/>
    </source>
</evidence>
<evidence type="ECO:0000259" key="3">
    <source>
        <dbReference type="PROSITE" id="PS50943"/>
    </source>
</evidence>
<sequence>MKVHEKIRSMRQSKGWSQEEMAGKLNLSVNGYANIERGETDVQVSRLEKIAETFGMELLELFCFGEKNVLYLAADNNQNSFNCKNLQSTDLSDNKKELEHELDKARLLLQQQEKEIAYLKEIISLVKKESSDK</sequence>
<dbReference type="CDD" id="cd00093">
    <property type="entry name" value="HTH_XRE"/>
    <property type="match status" value="1"/>
</dbReference>
<dbReference type="PROSITE" id="PS50943">
    <property type="entry name" value="HTH_CROC1"/>
    <property type="match status" value="1"/>
</dbReference>
<name>A0A0A6P5I9_9GAMM</name>
<gene>
    <name evidence="4" type="ORF">PN36_21605</name>
</gene>
<dbReference type="EMBL" id="JSZA02000098">
    <property type="protein sequence ID" value="KHD06013.1"/>
    <property type="molecule type" value="Genomic_DNA"/>
</dbReference>
<dbReference type="SMART" id="SM00530">
    <property type="entry name" value="HTH_XRE"/>
    <property type="match status" value="1"/>
</dbReference>
<dbReference type="Pfam" id="PF01381">
    <property type="entry name" value="HTH_3"/>
    <property type="match status" value="1"/>
</dbReference>
<organism evidence="4 5">
    <name type="scientific">Candidatus Thiomargarita nelsonii</name>
    <dbReference type="NCBI Taxonomy" id="1003181"/>
    <lineage>
        <taxon>Bacteria</taxon>
        <taxon>Pseudomonadati</taxon>
        <taxon>Pseudomonadota</taxon>
        <taxon>Gammaproteobacteria</taxon>
        <taxon>Thiotrichales</taxon>
        <taxon>Thiotrichaceae</taxon>
        <taxon>Thiomargarita</taxon>
    </lineage>
</organism>
<accession>A0A0A6P5I9</accession>
<dbReference type="Proteomes" id="UP000030428">
    <property type="component" value="Unassembled WGS sequence"/>
</dbReference>
<protein>
    <recommendedName>
        <fullName evidence="3">HTH cro/C1-type domain-containing protein</fullName>
    </recommendedName>
</protein>
<evidence type="ECO:0000256" key="2">
    <source>
        <dbReference type="SAM" id="Coils"/>
    </source>
</evidence>
<comment type="caution">
    <text evidence="4">The sequence shown here is derived from an EMBL/GenBank/DDBJ whole genome shotgun (WGS) entry which is preliminary data.</text>
</comment>
<dbReference type="PANTHER" id="PTHR46558:SF4">
    <property type="entry name" value="DNA-BIDING PHAGE PROTEIN"/>
    <property type="match status" value="1"/>
</dbReference>
<evidence type="ECO:0000313" key="5">
    <source>
        <dbReference type="Proteomes" id="UP000030428"/>
    </source>
</evidence>
<dbReference type="InterPro" id="IPR001387">
    <property type="entry name" value="Cro/C1-type_HTH"/>
</dbReference>
<dbReference type="GO" id="GO:0003677">
    <property type="term" value="F:DNA binding"/>
    <property type="evidence" value="ECO:0007669"/>
    <property type="project" value="UniProtKB-KW"/>
</dbReference>
<dbReference type="PANTHER" id="PTHR46558">
    <property type="entry name" value="TRACRIPTIONAL REGULATORY PROTEIN-RELATED-RELATED"/>
    <property type="match status" value="1"/>
</dbReference>
<proteinExistence type="predicted"/>
<keyword evidence="2" id="KW-0175">Coiled coil</keyword>
<feature type="coiled-coil region" evidence="2">
    <location>
        <begin position="88"/>
        <end position="129"/>
    </location>
</feature>
<evidence type="ECO:0000313" key="4">
    <source>
        <dbReference type="EMBL" id="KHD06013.1"/>
    </source>
</evidence>
<feature type="domain" description="HTH cro/C1-type" evidence="3">
    <location>
        <begin position="7"/>
        <end position="61"/>
    </location>
</feature>